<reference evidence="4" key="2">
    <citation type="submission" date="2025-04" db="UniProtKB">
        <authorList>
            <consortium name="RefSeq"/>
        </authorList>
    </citation>
    <scope>IDENTIFICATION</scope>
</reference>
<name>A0A6P4F8P7_DRORH</name>
<sequence length="180" mass="20944">MALPANPDYVTQESESKESLKGDTFNQELLNQVQLELNAQLIINSDLMSKVKKRRDFLDYINRSAVRAMQKFNTTNNAVMKANQILSQKKIKIDYSWLLMERCRNIQFRDEKVRRIADRLADKRAEEFHPKAKKHFLTKYLRLLKALEEQVVQETRAGMGLPRIELSTGMPKSPLSADFN</sequence>
<evidence type="ECO:0000313" key="3">
    <source>
        <dbReference type="Proteomes" id="UP001652680"/>
    </source>
</evidence>
<protein>
    <submittedName>
        <fullName evidence="4">Uncharacterized protein LOC108046555</fullName>
    </submittedName>
</protein>
<dbReference type="AlphaFoldDB" id="A0A6P4F8P7"/>
<gene>
    <name evidence="4" type="primary">LOC108046555</name>
    <name evidence="2" type="synonym">108046555</name>
</gene>
<evidence type="ECO:0000256" key="1">
    <source>
        <dbReference type="SAM" id="MobiDB-lite"/>
    </source>
</evidence>
<evidence type="ECO:0000313" key="4">
    <source>
        <dbReference type="RefSeq" id="XP_016981786.1"/>
    </source>
</evidence>
<dbReference type="Proteomes" id="UP001652680">
    <property type="component" value="Unassembled WGS sequence"/>
</dbReference>
<dbReference type="OrthoDB" id="7859295at2759"/>
<reference evidence="2" key="3">
    <citation type="submission" date="2025-05" db="UniProtKB">
        <authorList>
            <consortium name="EnsemblMetazoa"/>
        </authorList>
    </citation>
    <scope>IDENTIFICATION</scope>
</reference>
<accession>A0A6P4F8P7</accession>
<evidence type="ECO:0000313" key="2">
    <source>
        <dbReference type="EnsemblMetazoa" id="XP_016981786.1"/>
    </source>
</evidence>
<proteinExistence type="predicted"/>
<reference evidence="3" key="1">
    <citation type="journal article" date="2021" name="Elife">
        <title>Highly contiguous assemblies of 101 drosophilid genomes.</title>
        <authorList>
            <person name="Kim B.Y."/>
            <person name="Wang J.R."/>
            <person name="Miller D.E."/>
            <person name="Barmina O."/>
            <person name="Delaney E."/>
            <person name="Thompson A."/>
            <person name="Comeault A.A."/>
            <person name="Peede D."/>
            <person name="D'Agostino E.R."/>
            <person name="Pelaez J."/>
            <person name="Aguilar J.M."/>
            <person name="Haji D."/>
            <person name="Matsunaga T."/>
            <person name="Armstrong E.E."/>
            <person name="Zych M."/>
            <person name="Ogawa Y."/>
            <person name="Stamenkovic-Radak M."/>
            <person name="Jelic M."/>
            <person name="Veselinovic M.S."/>
            <person name="Tanaskovic M."/>
            <person name="Eric P."/>
            <person name="Gao J.J."/>
            <person name="Katoh T.K."/>
            <person name="Toda M.J."/>
            <person name="Watabe H."/>
            <person name="Watada M."/>
            <person name="Davis J.S."/>
            <person name="Moyle L.C."/>
            <person name="Manoli G."/>
            <person name="Bertolini E."/>
            <person name="Kostal V."/>
            <person name="Hawley R.S."/>
            <person name="Takahashi A."/>
            <person name="Jones C.D."/>
            <person name="Price D.K."/>
            <person name="Whiteman N."/>
            <person name="Kopp A."/>
            <person name="Matute D.R."/>
            <person name="Petrov D.A."/>
        </authorList>
    </citation>
    <scope>NUCLEOTIDE SEQUENCE [LARGE SCALE GENOMIC DNA]</scope>
</reference>
<dbReference type="EnsemblMetazoa" id="XM_017126297.1">
    <property type="protein sequence ID" value="XP_016981786.1"/>
    <property type="gene ID" value="LOC108046555"/>
</dbReference>
<dbReference type="RefSeq" id="XP_016981786.1">
    <property type="nucleotide sequence ID" value="XM_017126297.1"/>
</dbReference>
<organism evidence="4">
    <name type="scientific">Drosophila rhopaloa</name>
    <name type="common">Fruit fly</name>
    <dbReference type="NCBI Taxonomy" id="1041015"/>
    <lineage>
        <taxon>Eukaryota</taxon>
        <taxon>Metazoa</taxon>
        <taxon>Ecdysozoa</taxon>
        <taxon>Arthropoda</taxon>
        <taxon>Hexapoda</taxon>
        <taxon>Insecta</taxon>
        <taxon>Pterygota</taxon>
        <taxon>Neoptera</taxon>
        <taxon>Endopterygota</taxon>
        <taxon>Diptera</taxon>
        <taxon>Brachycera</taxon>
        <taxon>Muscomorpha</taxon>
        <taxon>Ephydroidea</taxon>
        <taxon>Drosophilidae</taxon>
        <taxon>Drosophila</taxon>
        <taxon>Sophophora</taxon>
    </lineage>
</organism>
<keyword evidence="3" id="KW-1185">Reference proteome</keyword>
<feature type="region of interest" description="Disordered" evidence="1">
    <location>
        <begin position="1"/>
        <end position="20"/>
    </location>
</feature>
<dbReference type="GeneID" id="108046555"/>